<keyword evidence="3" id="KW-0804">Transcription</keyword>
<dbReference type="PATRIC" id="fig|1141662.3.peg.195"/>
<dbReference type="HOGENOM" id="CLU_047522_1_0_6"/>
<evidence type="ECO:0000313" key="6">
    <source>
        <dbReference type="Proteomes" id="UP000009336"/>
    </source>
</evidence>
<dbReference type="SUPFAM" id="SSF46689">
    <property type="entry name" value="Homeodomain-like"/>
    <property type="match status" value="1"/>
</dbReference>
<dbReference type="Proteomes" id="UP000009336">
    <property type="component" value="Unassembled WGS sequence"/>
</dbReference>
<evidence type="ECO:0000259" key="4">
    <source>
        <dbReference type="PROSITE" id="PS01124"/>
    </source>
</evidence>
<evidence type="ECO:0000313" key="5">
    <source>
        <dbReference type="EMBL" id="EKT65060.1"/>
    </source>
</evidence>
<accession>K8X9G0</accession>
<dbReference type="PANTHER" id="PTHR47894">
    <property type="entry name" value="HTH-TYPE TRANSCRIPTIONAL REGULATOR GADX"/>
    <property type="match status" value="1"/>
</dbReference>
<dbReference type="PROSITE" id="PS01124">
    <property type="entry name" value="HTH_ARAC_FAMILY_2"/>
    <property type="match status" value="1"/>
</dbReference>
<dbReference type="Gene3D" id="1.10.10.60">
    <property type="entry name" value="Homeodomain-like"/>
    <property type="match status" value="1"/>
</dbReference>
<feature type="domain" description="HTH araC/xylS-type" evidence="4">
    <location>
        <begin position="223"/>
        <end position="322"/>
    </location>
</feature>
<organism evidence="5 6">
    <name type="scientific">Providencia burhodogranariea DSM 19968</name>
    <dbReference type="NCBI Taxonomy" id="1141662"/>
    <lineage>
        <taxon>Bacteria</taxon>
        <taxon>Pseudomonadati</taxon>
        <taxon>Pseudomonadota</taxon>
        <taxon>Gammaproteobacteria</taxon>
        <taxon>Enterobacterales</taxon>
        <taxon>Morganellaceae</taxon>
        <taxon>Providencia</taxon>
    </lineage>
</organism>
<dbReference type="RefSeq" id="WP_008910240.1">
    <property type="nucleotide sequence ID" value="NZ_KB233222.1"/>
</dbReference>
<dbReference type="EMBL" id="AKKL01000002">
    <property type="protein sequence ID" value="EKT65060.1"/>
    <property type="molecule type" value="Genomic_DNA"/>
</dbReference>
<reference evidence="5 6" key="1">
    <citation type="journal article" date="2012" name="BMC Genomics">
        <title>Comparative genomics of bacteria in the genus Providencia isolated from wild Drosophila melanogaster.</title>
        <authorList>
            <person name="Galac M.R."/>
            <person name="Lazzaro B.P."/>
        </authorList>
    </citation>
    <scope>NUCLEOTIDE SEQUENCE [LARGE SCALE GENOMIC DNA]</scope>
    <source>
        <strain evidence="5 6">DSM 19968</strain>
    </source>
</reference>
<dbReference type="GO" id="GO:0005829">
    <property type="term" value="C:cytosol"/>
    <property type="evidence" value="ECO:0007669"/>
    <property type="project" value="TreeGrafter"/>
</dbReference>
<dbReference type="Pfam" id="PF12833">
    <property type="entry name" value="HTH_18"/>
    <property type="match status" value="1"/>
</dbReference>
<name>K8X9G0_9GAMM</name>
<dbReference type="OrthoDB" id="9809338at2"/>
<evidence type="ECO:0000256" key="1">
    <source>
        <dbReference type="ARBA" id="ARBA00023015"/>
    </source>
</evidence>
<dbReference type="InterPro" id="IPR009057">
    <property type="entry name" value="Homeodomain-like_sf"/>
</dbReference>
<dbReference type="Pfam" id="PF12625">
    <property type="entry name" value="Arabinose_bd"/>
    <property type="match status" value="1"/>
</dbReference>
<dbReference type="InterPro" id="IPR032687">
    <property type="entry name" value="AraC-type_N"/>
</dbReference>
<comment type="caution">
    <text evidence="5">The sequence shown here is derived from an EMBL/GenBank/DDBJ whole genome shotgun (WGS) entry which is preliminary data.</text>
</comment>
<proteinExistence type="predicted"/>
<protein>
    <submittedName>
        <fullName evidence="5">AraC family transcriptional regulator</fullName>
    </submittedName>
</protein>
<dbReference type="GO" id="GO:0000976">
    <property type="term" value="F:transcription cis-regulatory region binding"/>
    <property type="evidence" value="ECO:0007669"/>
    <property type="project" value="TreeGrafter"/>
</dbReference>
<dbReference type="GO" id="GO:0003700">
    <property type="term" value="F:DNA-binding transcription factor activity"/>
    <property type="evidence" value="ECO:0007669"/>
    <property type="project" value="InterPro"/>
</dbReference>
<keyword evidence="2" id="KW-0238">DNA-binding</keyword>
<gene>
    <name evidence="5" type="ORF">OOA_00955</name>
</gene>
<dbReference type="PANTHER" id="PTHR47894:SF4">
    <property type="entry name" value="HTH-TYPE TRANSCRIPTIONAL REGULATOR GADX"/>
    <property type="match status" value="1"/>
</dbReference>
<dbReference type="SMART" id="SM00342">
    <property type="entry name" value="HTH_ARAC"/>
    <property type="match status" value="1"/>
</dbReference>
<sequence>MVNATPSIKLRSFLQMAPYLAMRGVSSLEFFQRLGISTNVFQNPDIWVPRAACFHIANEMASIADDPFAGAYVGYLTEIRSLGVWGEMIMGSTNIAQACAFAATHAALLHQGGEVKIVTEGRTTKLIHQFTGLYEADPQQFIFGSLAVLRKVPLMSGEPSAIRVHIKTSRKRGDDALEECLGSNLVMNARYNMIEFDRDLLALPLKHIRDDAWKTTEALKSTIDTASVIHKQISDLEQPKLRTISKSVGLSPRTLQRRLKYCGVEFETLRDEMRRSEALQLISSGKYTATEIAYMVGYSDQAHFTRAFKRWTGYTPSFYRSSFKI</sequence>
<dbReference type="eggNOG" id="COG2207">
    <property type="taxonomic scope" value="Bacteria"/>
</dbReference>
<keyword evidence="6" id="KW-1185">Reference proteome</keyword>
<dbReference type="PRINTS" id="PR00032">
    <property type="entry name" value="HTHARAC"/>
</dbReference>
<evidence type="ECO:0000256" key="3">
    <source>
        <dbReference type="ARBA" id="ARBA00023163"/>
    </source>
</evidence>
<dbReference type="InterPro" id="IPR020449">
    <property type="entry name" value="Tscrpt_reg_AraC-type_HTH"/>
</dbReference>
<evidence type="ECO:0000256" key="2">
    <source>
        <dbReference type="ARBA" id="ARBA00023125"/>
    </source>
</evidence>
<dbReference type="InterPro" id="IPR018060">
    <property type="entry name" value="HTH_AraC"/>
</dbReference>
<dbReference type="AlphaFoldDB" id="K8X9G0"/>
<keyword evidence="1" id="KW-0805">Transcription regulation</keyword>
<dbReference type="STRING" id="1141662.OOA_00955"/>